<feature type="compositionally biased region" description="Pro residues" evidence="1">
    <location>
        <begin position="218"/>
        <end position="227"/>
    </location>
</feature>
<evidence type="ECO:0000313" key="2">
    <source>
        <dbReference type="EMBL" id="ORX34634.1"/>
    </source>
</evidence>
<dbReference type="GeneID" id="33553777"/>
<dbReference type="SUPFAM" id="SSF46565">
    <property type="entry name" value="Chaperone J-domain"/>
    <property type="match status" value="1"/>
</dbReference>
<organism evidence="2 3">
    <name type="scientific">Kockovaella imperatae</name>
    <dbReference type="NCBI Taxonomy" id="4999"/>
    <lineage>
        <taxon>Eukaryota</taxon>
        <taxon>Fungi</taxon>
        <taxon>Dikarya</taxon>
        <taxon>Basidiomycota</taxon>
        <taxon>Agaricomycotina</taxon>
        <taxon>Tremellomycetes</taxon>
        <taxon>Tremellales</taxon>
        <taxon>Cuniculitremaceae</taxon>
        <taxon>Kockovaella</taxon>
    </lineage>
</organism>
<accession>A0A1Y1UAR3</accession>
<gene>
    <name evidence="2" type="ORF">BD324DRAFT_123828</name>
</gene>
<dbReference type="AlphaFoldDB" id="A0A1Y1UAR3"/>
<keyword evidence="3" id="KW-1185">Reference proteome</keyword>
<feature type="compositionally biased region" description="Polar residues" evidence="1">
    <location>
        <begin position="246"/>
        <end position="258"/>
    </location>
</feature>
<dbReference type="EMBL" id="NBSH01000013">
    <property type="protein sequence ID" value="ORX34634.1"/>
    <property type="molecule type" value="Genomic_DNA"/>
</dbReference>
<evidence type="ECO:0000313" key="3">
    <source>
        <dbReference type="Proteomes" id="UP000193218"/>
    </source>
</evidence>
<feature type="compositionally biased region" description="Polar residues" evidence="1">
    <location>
        <begin position="228"/>
        <end position="237"/>
    </location>
</feature>
<dbReference type="InterPro" id="IPR036869">
    <property type="entry name" value="J_dom_sf"/>
</dbReference>
<comment type="caution">
    <text evidence="2">The sequence shown here is derived from an EMBL/GenBank/DDBJ whole genome shotgun (WGS) entry which is preliminary data.</text>
</comment>
<proteinExistence type="predicted"/>
<feature type="compositionally biased region" description="Pro residues" evidence="1">
    <location>
        <begin position="261"/>
        <end position="270"/>
    </location>
</feature>
<name>A0A1Y1UAR3_9TREE</name>
<evidence type="ECO:0008006" key="4">
    <source>
        <dbReference type="Google" id="ProtNLM"/>
    </source>
</evidence>
<protein>
    <recommendedName>
        <fullName evidence="4">J domain-containing protein</fullName>
    </recommendedName>
</protein>
<feature type="region of interest" description="Disordered" evidence="1">
    <location>
        <begin position="176"/>
        <end position="293"/>
    </location>
</feature>
<sequence>MTLPDGSTTFGDAYFDRRSRSIPLGYHQGRAHYARDTWADGDSFALTLIAVSRCGKYNLLDPTSKSEIFNDIIYKDTPRAGPVWSNPHIMPLNPSSVTSSLRTRFASFAKKLSRSSNSTPVGVLEVIRKAMDSIRNESQVVDKKGSIVWAGASHVPSEYIPGTHEYKRSIMMTTRNESGQEVPHPYDASTAKYRNNSSGSLTGGGLKSKSSSHRSARNPPPPPPPPRSASQKAQNSGGPLPRININAYTYPQFKSTQAKVKPPPPSPKPKSTPKSSPKSLQVEDYARDPSPTELVPDFQGHYLRLGIRHPRGRYLVADLAAQVDLEIKSLRLDLALKHHTDLGGKGDKLAVINAAYENIRDLTARQRYHATQFTDTR</sequence>
<dbReference type="RefSeq" id="XP_021868876.1">
    <property type="nucleotide sequence ID" value="XM_022011969.1"/>
</dbReference>
<dbReference type="Proteomes" id="UP000193218">
    <property type="component" value="Unassembled WGS sequence"/>
</dbReference>
<evidence type="ECO:0000256" key="1">
    <source>
        <dbReference type="SAM" id="MobiDB-lite"/>
    </source>
</evidence>
<reference evidence="2 3" key="1">
    <citation type="submission" date="2017-03" db="EMBL/GenBank/DDBJ databases">
        <title>Widespread Adenine N6-methylation of Active Genes in Fungi.</title>
        <authorList>
            <consortium name="DOE Joint Genome Institute"/>
            <person name="Mondo S.J."/>
            <person name="Dannebaum R.O."/>
            <person name="Kuo R.C."/>
            <person name="Louie K.B."/>
            <person name="Bewick A.J."/>
            <person name="Labutti K."/>
            <person name="Haridas S."/>
            <person name="Kuo A."/>
            <person name="Salamov A."/>
            <person name="Ahrendt S.R."/>
            <person name="Lau R."/>
            <person name="Bowen B.P."/>
            <person name="Lipzen A."/>
            <person name="Sullivan W."/>
            <person name="Andreopoulos W.B."/>
            <person name="Clum A."/>
            <person name="Lindquist E."/>
            <person name="Daum C."/>
            <person name="Northen T.R."/>
            <person name="Ramamoorthy G."/>
            <person name="Schmitz R.J."/>
            <person name="Gryganskyi A."/>
            <person name="Culley D."/>
            <person name="Magnuson J."/>
            <person name="James T.Y."/>
            <person name="O'Malley M.A."/>
            <person name="Stajich J.E."/>
            <person name="Spatafora J.W."/>
            <person name="Visel A."/>
            <person name="Grigoriev I.V."/>
        </authorList>
    </citation>
    <scope>NUCLEOTIDE SEQUENCE [LARGE SCALE GENOMIC DNA]</scope>
    <source>
        <strain evidence="2 3">NRRL Y-17943</strain>
    </source>
</reference>
<dbReference type="InParanoid" id="A0A1Y1UAR3"/>